<dbReference type="EMBL" id="QNRR01000003">
    <property type="protein sequence ID" value="RBP45009.1"/>
    <property type="molecule type" value="Genomic_DNA"/>
</dbReference>
<proteinExistence type="predicted"/>
<gene>
    <name evidence="1" type="ORF">DES53_1034</name>
</gene>
<dbReference type="Gene3D" id="3.40.50.300">
    <property type="entry name" value="P-loop containing nucleotide triphosphate hydrolases"/>
    <property type="match status" value="1"/>
</dbReference>
<dbReference type="Proteomes" id="UP000253426">
    <property type="component" value="Unassembled WGS sequence"/>
</dbReference>
<dbReference type="OrthoDB" id="193745at2"/>
<dbReference type="AlphaFoldDB" id="A0A366HQ78"/>
<dbReference type="SUPFAM" id="SSF52540">
    <property type="entry name" value="P-loop containing nucleoside triphosphate hydrolases"/>
    <property type="match status" value="1"/>
</dbReference>
<dbReference type="InterPro" id="IPR027417">
    <property type="entry name" value="P-loop_NTPase"/>
</dbReference>
<evidence type="ECO:0008006" key="3">
    <source>
        <dbReference type="Google" id="ProtNLM"/>
    </source>
</evidence>
<name>A0A366HQ78_9BACT</name>
<accession>A0A366HQ78</accession>
<comment type="caution">
    <text evidence="1">The sequence shown here is derived from an EMBL/GenBank/DDBJ whole genome shotgun (WGS) entry which is preliminary data.</text>
</comment>
<evidence type="ECO:0000313" key="1">
    <source>
        <dbReference type="EMBL" id="RBP45009.1"/>
    </source>
</evidence>
<sequence length="237" mass="25690">MSAPAPNILDIREHLQARFPEAQAIRQMGSAVLTGIPCVDAAGITPGQITEFVSSCGSAGSGLVLAALIEAEEETLREQVALVDGADAFDPRALSPQALGRLLWLRCRQVQKAVRATDLLLRDGNIPRVLLDLQLCPEREVRQIPSQAWHRLRLLAERGGAALCVFTPFQAVPCARSRLLLDRQLPLDTLDEERSTLLTSLNGKVIRRGAALEPLPMPTGMLRPRAIPPQLPVALAV</sequence>
<evidence type="ECO:0000313" key="2">
    <source>
        <dbReference type="Proteomes" id="UP000253426"/>
    </source>
</evidence>
<protein>
    <recommendedName>
        <fullName evidence="3">DNA recombination and repair protein Rad51-like C-terminal domain-containing protein</fullName>
    </recommendedName>
</protein>
<keyword evidence="2" id="KW-1185">Reference proteome</keyword>
<dbReference type="RefSeq" id="WP_113958157.1">
    <property type="nucleotide sequence ID" value="NZ_QNRR01000003.1"/>
</dbReference>
<organism evidence="1 2">
    <name type="scientific">Roseimicrobium gellanilyticum</name>
    <dbReference type="NCBI Taxonomy" id="748857"/>
    <lineage>
        <taxon>Bacteria</taxon>
        <taxon>Pseudomonadati</taxon>
        <taxon>Verrucomicrobiota</taxon>
        <taxon>Verrucomicrobiia</taxon>
        <taxon>Verrucomicrobiales</taxon>
        <taxon>Verrucomicrobiaceae</taxon>
        <taxon>Roseimicrobium</taxon>
    </lineage>
</organism>
<reference evidence="1 2" key="1">
    <citation type="submission" date="2018-06" db="EMBL/GenBank/DDBJ databases">
        <title>Genomic Encyclopedia of Type Strains, Phase IV (KMG-IV): sequencing the most valuable type-strain genomes for metagenomic binning, comparative biology and taxonomic classification.</title>
        <authorList>
            <person name="Goeker M."/>
        </authorList>
    </citation>
    <scope>NUCLEOTIDE SEQUENCE [LARGE SCALE GENOMIC DNA]</scope>
    <source>
        <strain evidence="1 2">DSM 25532</strain>
    </source>
</reference>